<dbReference type="OrthoDB" id="9757947at2"/>
<feature type="region of interest" description="Disordered" evidence="1">
    <location>
        <begin position="46"/>
        <end position="71"/>
    </location>
</feature>
<dbReference type="AlphaFoldDB" id="A0A2A8D1G2"/>
<feature type="domain" description="Secretion system C-terminal sorting" evidence="3">
    <location>
        <begin position="980"/>
        <end position="1055"/>
    </location>
</feature>
<dbReference type="EMBL" id="PDEQ01000001">
    <property type="protein sequence ID" value="PEN14802.1"/>
    <property type="molecule type" value="Genomic_DNA"/>
</dbReference>
<evidence type="ECO:0000256" key="1">
    <source>
        <dbReference type="SAM" id="MobiDB-lite"/>
    </source>
</evidence>
<dbReference type="InterPro" id="IPR052025">
    <property type="entry name" value="Xyloglucanase_GH74"/>
</dbReference>
<dbReference type="CDD" id="cd15482">
    <property type="entry name" value="Sialidase_non-viral"/>
    <property type="match status" value="1"/>
</dbReference>
<evidence type="ECO:0000256" key="2">
    <source>
        <dbReference type="SAM" id="Phobius"/>
    </source>
</evidence>
<keyword evidence="2" id="KW-1133">Transmembrane helix</keyword>
<dbReference type="InterPro" id="IPR026444">
    <property type="entry name" value="Secre_tail"/>
</dbReference>
<dbReference type="PANTHER" id="PTHR43739:SF5">
    <property type="entry name" value="EXO-ALPHA-SIALIDASE"/>
    <property type="match status" value="1"/>
</dbReference>
<dbReference type="InterPro" id="IPR015943">
    <property type="entry name" value="WD40/YVTN_repeat-like_dom_sf"/>
</dbReference>
<organism evidence="4 5">
    <name type="scientific">Longibacter salinarum</name>
    <dbReference type="NCBI Taxonomy" id="1850348"/>
    <lineage>
        <taxon>Bacteria</taxon>
        <taxon>Pseudomonadati</taxon>
        <taxon>Rhodothermota</taxon>
        <taxon>Rhodothermia</taxon>
        <taxon>Rhodothermales</taxon>
        <taxon>Salisaetaceae</taxon>
        <taxon>Longibacter</taxon>
    </lineage>
</organism>
<evidence type="ECO:0000313" key="4">
    <source>
        <dbReference type="EMBL" id="PEN14802.1"/>
    </source>
</evidence>
<evidence type="ECO:0000259" key="3">
    <source>
        <dbReference type="Pfam" id="PF18962"/>
    </source>
</evidence>
<dbReference type="PANTHER" id="PTHR43739">
    <property type="entry name" value="XYLOGLUCANASE (EUROFUNG)"/>
    <property type="match status" value="1"/>
</dbReference>
<keyword evidence="2" id="KW-0812">Transmembrane</keyword>
<dbReference type="RefSeq" id="WP_098073697.1">
    <property type="nucleotide sequence ID" value="NZ_PDEQ01000001.1"/>
</dbReference>
<dbReference type="Gene3D" id="2.130.10.10">
    <property type="entry name" value="YVTN repeat-like/Quinoprotein amine dehydrogenase"/>
    <property type="match status" value="2"/>
</dbReference>
<keyword evidence="5" id="KW-1185">Reference proteome</keyword>
<dbReference type="NCBIfam" id="TIGR04183">
    <property type="entry name" value="Por_Secre_tail"/>
    <property type="match status" value="1"/>
</dbReference>
<protein>
    <recommendedName>
        <fullName evidence="3">Secretion system C-terminal sorting domain-containing protein</fullName>
    </recommendedName>
</protein>
<feature type="transmembrane region" description="Helical" evidence="2">
    <location>
        <begin position="12"/>
        <end position="29"/>
    </location>
</feature>
<keyword evidence="2" id="KW-0472">Membrane</keyword>
<evidence type="ECO:0000313" key="5">
    <source>
        <dbReference type="Proteomes" id="UP000220102"/>
    </source>
</evidence>
<dbReference type="Pfam" id="PF18962">
    <property type="entry name" value="Por_Secre_tail"/>
    <property type="match status" value="1"/>
</dbReference>
<dbReference type="Proteomes" id="UP000220102">
    <property type="component" value="Unassembled WGS sequence"/>
</dbReference>
<accession>A0A2A8D1G2</accession>
<sequence length="1058" mass="112702">MMNFLDTPLSRLLGALSFVILLGLGWWIGSELYDSDAPSEERAVHEGFWPGGEAPHTPDAYPSPSPSGELKPVEAGIGAEDDPIARARFDWMRLRDPSTGRIPKGIRAAELSFAETLPKDWSKSLSWNKRGPFNIGGRTRALAYDISDPTYQTILAAGVSGGIWRTTDGGTSWSRVTDPDQRPSITSLTQDTRTGKTDIWYASTGERRGNSAGGGAGAFYRGDGVYKSTDGGLTWSILPSTDGESTQFDSVFDYTWRVRTDPSNATQDEVYVAAANSIVRSTDGGATWSAVLGGSAVFPEMEITSTGVVYATLSQSTNNSGLYRSPDGVNWTNITPADFPAIEAQRTTIGVNPSNEDEVWFLTYAPGSGPAGDDGSGPAIDHELWMYDAGDGSWTDHSDLLPTRGDGQVGSVGGASGDFNTQNGYDIFVKVHPADGGTVFAGGRNLWRIDTTATAGSADSWIGGYTQTNISFATYEPSGSDPHHPDQHGAIFQPDDPSVMITASDGGVHRTTDNMVSGDGNVVYESLNNGYFSTQFYHVCSNADPTDPTVMGGMQDNGTWFTQTSDPTADWTEQLGGDGANCAIANAATRPGTARYPSLQNGQLTRWDYDENGTLTSAVFVYPTSASGILFVHPFELDPVKRNVMYYPGGTSMWRTENAESTSGIVWDELSNAALAGHVITALDASEADSAHVLYYGTVDPNGGQGRVYRLAAADTVQSAADADDVTDAAFPTGGYVSDIAVDPADSDRVLVAFSNYNVTSLFFTEDGGQTWTDVEGNLAGTSLGGGLNTGPSIRSVAILPQPELSQTTFYVGTSVGLYSTSSLSGGTTSWTQEGPNSIGTVVVDDVDARAADGQILVGTHANGVYSSSAPLPVELAEFTATVTDQDVELTWQTTSETNNAYFQIDHRAGDAPFQKLHTTPGAGTSSDPQSYRYRVTDLGAGSHDFRLQQVDVDGSVNLNATRTVEVTLSQPFVLTSPAPNPVADKSRMSLTVQESQPVKVHVYNTLGQRVQTLFDGEVRANTPVDLTLEADNLSSGAYFVRVEGRSFTTTRKATVVR</sequence>
<proteinExistence type="predicted"/>
<gene>
    <name evidence="4" type="ORF">CRI94_00460</name>
</gene>
<dbReference type="SUPFAM" id="SSF110296">
    <property type="entry name" value="Oligoxyloglucan reducing end-specific cellobiohydrolase"/>
    <property type="match status" value="2"/>
</dbReference>
<reference evidence="4 5" key="1">
    <citation type="submission" date="2017-10" db="EMBL/GenBank/DDBJ databases">
        <title>Draft genome of Longibacter Salinarum.</title>
        <authorList>
            <person name="Goh K.M."/>
            <person name="Shamsir M.S."/>
            <person name="Lim S.W."/>
        </authorList>
    </citation>
    <scope>NUCLEOTIDE SEQUENCE [LARGE SCALE GENOMIC DNA]</scope>
    <source>
        <strain evidence="4 5">KCTC 52045</strain>
    </source>
</reference>
<comment type="caution">
    <text evidence="4">The sequence shown here is derived from an EMBL/GenBank/DDBJ whole genome shotgun (WGS) entry which is preliminary data.</text>
</comment>
<name>A0A2A8D1G2_9BACT</name>
<dbReference type="GO" id="GO:0010411">
    <property type="term" value="P:xyloglucan metabolic process"/>
    <property type="evidence" value="ECO:0007669"/>
    <property type="project" value="TreeGrafter"/>
</dbReference>